<dbReference type="Pfam" id="PF00128">
    <property type="entry name" value="Alpha-amylase"/>
    <property type="match status" value="1"/>
</dbReference>
<feature type="domain" description="Glycosyl hydrolase family 13 catalytic" evidence="1">
    <location>
        <begin position="18"/>
        <end position="447"/>
    </location>
</feature>
<dbReference type="Proteomes" id="UP001242480">
    <property type="component" value="Unassembled WGS sequence"/>
</dbReference>
<dbReference type="Gene3D" id="3.30.1590.10">
    <property type="entry name" value="Maltooligosyl trehalose synthase, domain 2"/>
    <property type="match status" value="1"/>
</dbReference>
<dbReference type="InterPro" id="IPR013797">
    <property type="entry name" value="Maltooligo_trehalose_synth_4"/>
</dbReference>
<name>A0ABU0JEA8_9HYPH</name>
<dbReference type="Gene3D" id="1.10.10.470">
    <property type="entry name" value="Maltooligosyl trehalose synthase, domain 4"/>
    <property type="match status" value="1"/>
</dbReference>
<comment type="caution">
    <text evidence="2">The sequence shown here is derived from an EMBL/GenBank/DDBJ whole genome shotgun (WGS) entry which is preliminary data.</text>
</comment>
<dbReference type="EMBL" id="JAUSVX010000012">
    <property type="protein sequence ID" value="MDQ0472610.1"/>
    <property type="molecule type" value="Genomic_DNA"/>
</dbReference>
<dbReference type="PANTHER" id="PTHR10357:SF216">
    <property type="entry name" value="MALTOOLIGOSYL TREHALOSE SYNTHASE-RELATED"/>
    <property type="match status" value="1"/>
</dbReference>
<dbReference type="SUPFAM" id="SSF51445">
    <property type="entry name" value="(Trans)glycosidases"/>
    <property type="match status" value="1"/>
</dbReference>
<keyword evidence="3" id="KW-1185">Reference proteome</keyword>
<protein>
    <submittedName>
        <fullName evidence="2">(1-&gt;4)-alpha-D-glucan 1-alpha-D-glucosylmutase</fullName>
        <ecNumber evidence="2">5.4.99.15</ecNumber>
    </submittedName>
</protein>
<dbReference type="InterPro" id="IPR017853">
    <property type="entry name" value="GH"/>
</dbReference>
<dbReference type="EC" id="5.4.99.15" evidence="2"/>
<evidence type="ECO:0000313" key="3">
    <source>
        <dbReference type="Proteomes" id="UP001242480"/>
    </source>
</evidence>
<evidence type="ECO:0000313" key="2">
    <source>
        <dbReference type="EMBL" id="MDQ0472610.1"/>
    </source>
</evidence>
<dbReference type="CDD" id="cd11336">
    <property type="entry name" value="AmyAc_MTSase"/>
    <property type="match status" value="1"/>
</dbReference>
<dbReference type="RefSeq" id="WP_307279661.1">
    <property type="nucleotide sequence ID" value="NZ_JAUSVX010000012.1"/>
</dbReference>
<evidence type="ECO:0000259" key="1">
    <source>
        <dbReference type="SMART" id="SM00642"/>
    </source>
</evidence>
<organism evidence="2 3">
    <name type="scientific">Labrys wisconsinensis</name>
    <dbReference type="NCBI Taxonomy" id="425677"/>
    <lineage>
        <taxon>Bacteria</taxon>
        <taxon>Pseudomonadati</taxon>
        <taxon>Pseudomonadota</taxon>
        <taxon>Alphaproteobacteria</taxon>
        <taxon>Hyphomicrobiales</taxon>
        <taxon>Xanthobacteraceae</taxon>
        <taxon>Labrys</taxon>
    </lineage>
</organism>
<dbReference type="GO" id="GO:0047470">
    <property type="term" value="F:(1,4)-alpha-D-glucan 1-alpha-D-glucosylmutase activity"/>
    <property type="evidence" value="ECO:0007669"/>
    <property type="project" value="UniProtKB-EC"/>
</dbReference>
<gene>
    <name evidence="2" type="ORF">QO011_005639</name>
</gene>
<dbReference type="Gene3D" id="1.10.150.200">
    <property type="entry name" value="Maltooligosyl trehalose synthase, domain 3"/>
    <property type="match status" value="1"/>
</dbReference>
<dbReference type="InterPro" id="IPR012767">
    <property type="entry name" value="Trehalose_TreY"/>
</dbReference>
<dbReference type="Gene3D" id="3.20.20.80">
    <property type="entry name" value="Glycosidases"/>
    <property type="match status" value="1"/>
</dbReference>
<reference evidence="2 3" key="1">
    <citation type="submission" date="2023-07" db="EMBL/GenBank/DDBJ databases">
        <title>Genomic Encyclopedia of Type Strains, Phase IV (KMG-IV): sequencing the most valuable type-strain genomes for metagenomic binning, comparative biology and taxonomic classification.</title>
        <authorList>
            <person name="Goeker M."/>
        </authorList>
    </citation>
    <scope>NUCLEOTIDE SEQUENCE [LARGE SCALE GENOMIC DNA]</scope>
    <source>
        <strain evidence="2 3">DSM 19619</strain>
    </source>
</reference>
<proteinExistence type="predicted"/>
<dbReference type="InterPro" id="IPR006047">
    <property type="entry name" value="GH13_cat_dom"/>
</dbReference>
<dbReference type="SMART" id="SM00642">
    <property type="entry name" value="Aamy"/>
    <property type="match status" value="1"/>
</dbReference>
<sequence>MSPPITATYRLQFNREFRFADARALVPYLRDLGISHLYASPICAARPGSSHGYDVVDPTVVSEELGGMEEFRRLVETARAAGLGLILDIVPNHMAADRHNGRWMETLCLGRRAPAADMFDIDWHRGRLVLPVLGGPPAEVLERGEIGFGRDGAGWIAARYFDHAFPLRPESVAALVEQAGGAPQAVEAWRSLEDEPIAEGLAEAQRALRAVDAAALDAVLAEAPAALIDAQHWRLAHWRAAERELTHRRFFNINDLVGVRVEDPAVFEIVHRLPLALVAEGSVDGLRVDHVDGLADPEAYCRRLREAMGPQALLVVEKILEGDETLRPWPVDGTTGYERLNDINGLYIDADGHRRLDGLLVRHALVLGSPKERLIAAKRQVVTESFGSELDRLAAMVAGPQPAEAWRHAALALVVHCPVYRSYATERGYGEDDEAVWRQTLADVAAHEEAPVQAAAEALIGRIRSGAVDLALRLQQLSGPAMAKGLEDTAFYRSLALASANEVGGDLEAPARSIETFHRRAAAAVGRRGLVPLATHDTKRGADTRARINLISLDSNGFLAAAARWSAMTQLLRQRTSEAVAPDALDEWLIWQTLVGVWPISGKRLAAYLTKAMREAKRHTSWEAPNWAYEDAACAFASALIEAPATAEFRADIAAFVAGLQPAARLASIAQTVLQLTAPGIPDIYRGTELWDLTLVDPDNRRPVDWEARQAAAATEPPLPRDDDTGASKLHVMRRLLTLRRGQPALFLEGDYRPLDARSGAGRWIAFERRAGEAALLVAVPTRTICEPPDRLALPGLPPAAWHSAFDDAPLDVDADGIAIERERPFLVALGKVRN</sequence>
<dbReference type="NCBIfam" id="TIGR02401">
    <property type="entry name" value="trehalose_TreY"/>
    <property type="match status" value="1"/>
</dbReference>
<dbReference type="PANTHER" id="PTHR10357">
    <property type="entry name" value="ALPHA-AMYLASE FAMILY MEMBER"/>
    <property type="match status" value="1"/>
</dbReference>
<accession>A0ABU0JEA8</accession>
<keyword evidence="2" id="KW-0413">Isomerase</keyword>